<evidence type="ECO:0000313" key="5">
    <source>
        <dbReference type="EMBL" id="KAF9620688.1"/>
    </source>
</evidence>
<feature type="compositionally biased region" description="Low complexity" evidence="3">
    <location>
        <begin position="195"/>
        <end position="206"/>
    </location>
</feature>
<evidence type="ECO:0000259" key="4">
    <source>
        <dbReference type="Pfam" id="PF05028"/>
    </source>
</evidence>
<feature type="active site" evidence="1">
    <location>
        <position position="366"/>
    </location>
</feature>
<feature type="active site" evidence="1">
    <location>
        <position position="347"/>
    </location>
</feature>
<dbReference type="GO" id="GO:0009225">
    <property type="term" value="P:nucleotide-sugar metabolic process"/>
    <property type="evidence" value="ECO:0007669"/>
    <property type="project" value="TreeGrafter"/>
</dbReference>
<protein>
    <recommendedName>
        <fullName evidence="4">PARG catalytic Macro domain-containing protein</fullName>
    </recommendedName>
</protein>
<dbReference type="AlphaFoldDB" id="A0A835IPX1"/>
<accession>A0A835IPX1</accession>
<evidence type="ECO:0000313" key="6">
    <source>
        <dbReference type="Proteomes" id="UP000631114"/>
    </source>
</evidence>
<feature type="binding site" evidence="2">
    <location>
        <position position="405"/>
    </location>
    <ligand>
        <name>substrate</name>
    </ligand>
</feature>
<name>A0A835IPX1_9MAGN</name>
<dbReference type="GO" id="GO:0005634">
    <property type="term" value="C:nucleus"/>
    <property type="evidence" value="ECO:0007669"/>
    <property type="project" value="TreeGrafter"/>
</dbReference>
<dbReference type="OrthoDB" id="1937899at2759"/>
<organism evidence="5 6">
    <name type="scientific">Coptis chinensis</name>
    <dbReference type="NCBI Taxonomy" id="261450"/>
    <lineage>
        <taxon>Eukaryota</taxon>
        <taxon>Viridiplantae</taxon>
        <taxon>Streptophyta</taxon>
        <taxon>Embryophyta</taxon>
        <taxon>Tracheophyta</taxon>
        <taxon>Spermatophyta</taxon>
        <taxon>Magnoliopsida</taxon>
        <taxon>Ranunculales</taxon>
        <taxon>Ranunculaceae</taxon>
        <taxon>Coptidoideae</taxon>
        <taxon>Coptis</taxon>
    </lineage>
</organism>
<dbReference type="GO" id="GO:1990966">
    <property type="term" value="P:ATP generation from poly-ADP-D-ribose"/>
    <property type="evidence" value="ECO:0007669"/>
    <property type="project" value="TreeGrafter"/>
</dbReference>
<feature type="active site" evidence="1">
    <location>
        <position position="365"/>
    </location>
</feature>
<gene>
    <name evidence="5" type="ORF">IFM89_013988</name>
</gene>
<evidence type="ECO:0000256" key="3">
    <source>
        <dbReference type="SAM" id="MobiDB-lite"/>
    </source>
</evidence>
<dbReference type="PANTHER" id="PTHR12837">
    <property type="entry name" value="POLY ADP-RIBOSE GLYCOHYDROLASE"/>
    <property type="match status" value="1"/>
</dbReference>
<evidence type="ECO:0000256" key="1">
    <source>
        <dbReference type="PIRSR" id="PIRSR607724-1"/>
    </source>
</evidence>
<proteinExistence type="predicted"/>
<dbReference type="GO" id="GO:0006282">
    <property type="term" value="P:regulation of DNA repair"/>
    <property type="evidence" value="ECO:0007669"/>
    <property type="project" value="InterPro"/>
</dbReference>
<dbReference type="GO" id="GO:0004649">
    <property type="term" value="F:poly(ADP-ribose) glycohydrolase activity"/>
    <property type="evidence" value="ECO:0007669"/>
    <property type="project" value="InterPro"/>
</dbReference>
<dbReference type="GO" id="GO:0005737">
    <property type="term" value="C:cytoplasm"/>
    <property type="evidence" value="ECO:0007669"/>
    <property type="project" value="TreeGrafter"/>
</dbReference>
<feature type="compositionally biased region" description="Low complexity" evidence="3">
    <location>
        <begin position="220"/>
        <end position="235"/>
    </location>
</feature>
<keyword evidence="6" id="KW-1185">Reference proteome</keyword>
<dbReference type="EMBL" id="JADFTS010000002">
    <property type="protein sequence ID" value="KAF9620688.1"/>
    <property type="molecule type" value="Genomic_DNA"/>
</dbReference>
<comment type="caution">
    <text evidence="5">The sequence shown here is derived from an EMBL/GenBank/DDBJ whole genome shotgun (WGS) entry which is preliminary data.</text>
</comment>
<dbReference type="Proteomes" id="UP000631114">
    <property type="component" value="Unassembled WGS sequence"/>
</dbReference>
<feature type="binding site" evidence="2">
    <location>
        <position position="350"/>
    </location>
    <ligand>
        <name>substrate</name>
    </ligand>
</feature>
<dbReference type="InterPro" id="IPR046372">
    <property type="entry name" value="PARG_cat_C"/>
</dbReference>
<evidence type="ECO:0000256" key="2">
    <source>
        <dbReference type="PIRSR" id="PIRSR607724-2"/>
    </source>
</evidence>
<dbReference type="Pfam" id="PF05028">
    <property type="entry name" value="PARG_cat_C"/>
    <property type="match status" value="1"/>
</dbReference>
<dbReference type="PANTHER" id="PTHR12837:SF0">
    <property type="entry name" value="POLY(ADP-RIBOSE) GLYCOHYDROLASE"/>
    <property type="match status" value="1"/>
</dbReference>
<sequence>MENRKDLKSILPFLPLVLRSSSLFWPSQVVKALKSLTKGPTHCNVDSGEIFFLAVEDIRNSLGLSSHSLASNAGQGYSLFFDELMTSVESNKWFDEVVPGLASLLLRLPDLLEGHYAKVDEIGNGGVEGFCGVELGLRQLDSQQAGIVFLSQVVTRLKMSPMYMLCHISNDAIVDDGVFDMSPSTSVFVPPSSAPAAATCSSSTPSHDSQTHMNSSILDSPPSSVLTSPKSTSSTHATPVGVAAPLVSFDHASTRVQQHHSVAYSMVHDDNVKFEPGKKKITQLRKPVVVHVAKTEQNDAGKAMPPQKQKQVKCTERTNGSSVKSPCHFLNIVGLIEDHLNEALEVDFANKYLGGGALSRGCVQEEIRFMINPELIVGMLFLPSMSDNEAIEIVGAERFSNYSGYASTFRFSGDYLDRKPMDCMGRRRTRIIAIDALCSPKMRQYGVDCLLREINKAFCGFFDESKYQLYQKLLEDDDFCKDRLVKQLHESPSTVEGREEEAARAEWIVNSHSGESRKNRLQQYYRGCGREIGAVVLFGGDVELKAVIQWLAASQALRPFILYYTFEEAALSCLDQLSRWILSHGWTVGDLWNMLLEYSSQRIKGETHCGFFNWLLPALTIH</sequence>
<feature type="compositionally biased region" description="Polar residues" evidence="3">
    <location>
        <begin position="207"/>
        <end position="218"/>
    </location>
</feature>
<reference evidence="5 6" key="1">
    <citation type="submission" date="2020-10" db="EMBL/GenBank/DDBJ databases">
        <title>The Coptis chinensis genome and diversification of protoberbering-type alkaloids.</title>
        <authorList>
            <person name="Wang B."/>
            <person name="Shu S."/>
            <person name="Song C."/>
            <person name="Liu Y."/>
        </authorList>
    </citation>
    <scope>NUCLEOTIDE SEQUENCE [LARGE SCALE GENOMIC DNA]</scope>
    <source>
        <strain evidence="5">HL-2020</strain>
        <tissue evidence="5">Leaf</tissue>
    </source>
</reference>
<dbReference type="GO" id="GO:0005975">
    <property type="term" value="P:carbohydrate metabolic process"/>
    <property type="evidence" value="ECO:0007669"/>
    <property type="project" value="InterPro"/>
</dbReference>
<feature type="binding site" evidence="2">
    <location>
        <position position="364"/>
    </location>
    <ligand>
        <name>substrate</name>
    </ligand>
</feature>
<feature type="region of interest" description="Disordered" evidence="3">
    <location>
        <begin position="195"/>
        <end position="237"/>
    </location>
</feature>
<feature type="domain" description="PARG catalytic Macro" evidence="4">
    <location>
        <begin position="333"/>
        <end position="571"/>
    </location>
</feature>
<dbReference type="InterPro" id="IPR007724">
    <property type="entry name" value="Poly_GlycHdrlase"/>
</dbReference>